<accession>A0A9N9EGL3</accession>
<dbReference type="EMBL" id="CAJVPZ010017027">
    <property type="protein sequence ID" value="CAG8677751.1"/>
    <property type="molecule type" value="Genomic_DNA"/>
</dbReference>
<keyword evidence="2" id="KW-1185">Reference proteome</keyword>
<feature type="non-terminal residue" evidence="1">
    <location>
        <position position="1"/>
    </location>
</feature>
<evidence type="ECO:0000313" key="1">
    <source>
        <dbReference type="EMBL" id="CAG8677751.1"/>
    </source>
</evidence>
<protein>
    <submittedName>
        <fullName evidence="1">12013_t:CDS:1</fullName>
    </submittedName>
</protein>
<proteinExistence type="predicted"/>
<dbReference type="Proteomes" id="UP000789396">
    <property type="component" value="Unassembled WGS sequence"/>
</dbReference>
<dbReference type="OrthoDB" id="2376704at2759"/>
<reference evidence="1" key="1">
    <citation type="submission" date="2021-06" db="EMBL/GenBank/DDBJ databases">
        <authorList>
            <person name="Kallberg Y."/>
            <person name="Tangrot J."/>
            <person name="Rosling A."/>
        </authorList>
    </citation>
    <scope>NUCLEOTIDE SEQUENCE</scope>
    <source>
        <strain evidence="1">IN212</strain>
    </source>
</reference>
<sequence length="509" mass="59738">NSTIELKLECYLSEVKKQYHELATIVKNLNDYEVISIDEYLPLNCNQRYKFITNLALDTTIMLYRYYHGNYLGTLNFIWRIPTDPNIRSENLQAQAIISIQNKLPKYFTRAMRKNIFAKYSLLSKITPHVLSLLQHDLTGDISAPENSQSRELDERLRLMLEIGDSDILVDLRINNGFKGTKFDIFWDELKLYFEENTPAVQDRRYGSILYMPSFISVRNLKDQIITRIKNKLSNIADFDNIAIPSERWISYQFLPKNPWAKASTEYVDQFEIKYKVQARLLRKSHPDSHYCRAIFKYLRHFSVKFKNNLGLIFADDKHKIPIGEDTSTSTDSMSSLSEETFASLKTLEEIRNEAENLSNNQHYKEFDDIYQQETTEQFKPSIKKLKSEETSAGIFVNNFIRLLVACDFCGKYRCIYSKTILNDIEMEAITQHFDNIIYSCRSPIVSDDHFLANTLYIRLNLTCNSPIEHNYYSCRLKDVDLCFWCGSEDELLEIPSEIQENWKLIYPL</sequence>
<organism evidence="1 2">
    <name type="scientific">Racocetra fulgida</name>
    <dbReference type="NCBI Taxonomy" id="60492"/>
    <lineage>
        <taxon>Eukaryota</taxon>
        <taxon>Fungi</taxon>
        <taxon>Fungi incertae sedis</taxon>
        <taxon>Mucoromycota</taxon>
        <taxon>Glomeromycotina</taxon>
        <taxon>Glomeromycetes</taxon>
        <taxon>Diversisporales</taxon>
        <taxon>Gigasporaceae</taxon>
        <taxon>Racocetra</taxon>
    </lineage>
</organism>
<feature type="non-terminal residue" evidence="1">
    <location>
        <position position="509"/>
    </location>
</feature>
<dbReference type="AlphaFoldDB" id="A0A9N9EGL3"/>
<gene>
    <name evidence="1" type="ORF">RFULGI_LOCUS9485</name>
</gene>
<evidence type="ECO:0000313" key="2">
    <source>
        <dbReference type="Proteomes" id="UP000789396"/>
    </source>
</evidence>
<comment type="caution">
    <text evidence="1">The sequence shown here is derived from an EMBL/GenBank/DDBJ whole genome shotgun (WGS) entry which is preliminary data.</text>
</comment>
<name>A0A9N9EGL3_9GLOM</name>